<dbReference type="EMBL" id="CAJGYM010000002">
    <property type="protein sequence ID" value="CAD6185604.1"/>
    <property type="molecule type" value="Genomic_DNA"/>
</dbReference>
<gene>
    <name evidence="2" type="ORF">CAUJ_LOCUS1523</name>
</gene>
<dbReference type="AlphaFoldDB" id="A0A8S1GRS7"/>
<name>A0A8S1GRS7_9PELO</name>
<comment type="caution">
    <text evidence="2">The sequence shown here is derived from an EMBL/GenBank/DDBJ whole genome shotgun (WGS) entry which is preliminary data.</text>
</comment>
<proteinExistence type="predicted"/>
<sequence>MDSLFFVWGFPNALQKPRQSASDTQRRFKSAEYKAAAIQAVLGLQSMDNMIFRDVKLGNLDFAGLKSLMVRCGFHGDAGIRNGFELLIQTSALFRYLLRPYHTRSDVCKLSISLTAGRTSGYADDAQQSSSSRNGKGSEVPMRGPCLINRMTSRTPEAAHKLLVPLLRAGGRSSDVSFEFDCEVDLCTVVSTRETPYAQRDMQARVISMAIEVSNRRGIPRRGVRMLLQQSIDNKCQAADGCQVNNPPGNVSHSPV</sequence>
<evidence type="ECO:0000313" key="3">
    <source>
        <dbReference type="Proteomes" id="UP000835052"/>
    </source>
</evidence>
<feature type="region of interest" description="Disordered" evidence="1">
    <location>
        <begin position="121"/>
        <end position="144"/>
    </location>
</feature>
<evidence type="ECO:0000256" key="1">
    <source>
        <dbReference type="SAM" id="MobiDB-lite"/>
    </source>
</evidence>
<dbReference type="Proteomes" id="UP000835052">
    <property type="component" value="Unassembled WGS sequence"/>
</dbReference>
<organism evidence="2 3">
    <name type="scientific">Caenorhabditis auriculariae</name>
    <dbReference type="NCBI Taxonomy" id="2777116"/>
    <lineage>
        <taxon>Eukaryota</taxon>
        <taxon>Metazoa</taxon>
        <taxon>Ecdysozoa</taxon>
        <taxon>Nematoda</taxon>
        <taxon>Chromadorea</taxon>
        <taxon>Rhabditida</taxon>
        <taxon>Rhabditina</taxon>
        <taxon>Rhabditomorpha</taxon>
        <taxon>Rhabditoidea</taxon>
        <taxon>Rhabditidae</taxon>
        <taxon>Peloderinae</taxon>
        <taxon>Caenorhabditis</taxon>
    </lineage>
</organism>
<evidence type="ECO:0000313" key="2">
    <source>
        <dbReference type="EMBL" id="CAD6185604.1"/>
    </source>
</evidence>
<accession>A0A8S1GRS7</accession>
<reference evidence="2" key="1">
    <citation type="submission" date="2020-10" db="EMBL/GenBank/DDBJ databases">
        <authorList>
            <person name="Kikuchi T."/>
        </authorList>
    </citation>
    <scope>NUCLEOTIDE SEQUENCE</scope>
    <source>
        <strain evidence="2">NKZ352</strain>
    </source>
</reference>
<keyword evidence="3" id="KW-1185">Reference proteome</keyword>
<protein>
    <submittedName>
        <fullName evidence="2">Uncharacterized protein</fullName>
    </submittedName>
</protein>
<feature type="compositionally biased region" description="Polar residues" evidence="1">
    <location>
        <begin position="126"/>
        <end position="135"/>
    </location>
</feature>